<evidence type="ECO:0000313" key="2">
    <source>
        <dbReference type="EMBL" id="GFR68497.1"/>
    </source>
</evidence>
<evidence type="ECO:0000256" key="1">
    <source>
        <dbReference type="SAM" id="MobiDB-lite"/>
    </source>
</evidence>
<dbReference type="AlphaFoldDB" id="A0AAV4F558"/>
<keyword evidence="3" id="KW-1185">Reference proteome</keyword>
<accession>A0AAV4F558</accession>
<protein>
    <submittedName>
        <fullName evidence="2">Uncharacterized protein</fullName>
    </submittedName>
</protein>
<feature type="region of interest" description="Disordered" evidence="1">
    <location>
        <begin position="1"/>
        <end position="37"/>
    </location>
</feature>
<evidence type="ECO:0000313" key="3">
    <source>
        <dbReference type="Proteomes" id="UP000762676"/>
    </source>
</evidence>
<comment type="caution">
    <text evidence="2">The sequence shown here is derived from an EMBL/GenBank/DDBJ whole genome shotgun (WGS) entry which is preliminary data.</text>
</comment>
<proteinExistence type="predicted"/>
<name>A0AAV4F558_9GAST</name>
<reference evidence="2 3" key="1">
    <citation type="journal article" date="2021" name="Elife">
        <title>Chloroplast acquisition without the gene transfer in kleptoplastic sea slugs, Plakobranchus ocellatus.</title>
        <authorList>
            <person name="Maeda T."/>
            <person name="Takahashi S."/>
            <person name="Yoshida T."/>
            <person name="Shimamura S."/>
            <person name="Takaki Y."/>
            <person name="Nagai Y."/>
            <person name="Toyoda A."/>
            <person name="Suzuki Y."/>
            <person name="Arimoto A."/>
            <person name="Ishii H."/>
            <person name="Satoh N."/>
            <person name="Nishiyama T."/>
            <person name="Hasebe M."/>
            <person name="Maruyama T."/>
            <person name="Minagawa J."/>
            <person name="Obokata J."/>
            <person name="Shigenobu S."/>
        </authorList>
    </citation>
    <scope>NUCLEOTIDE SEQUENCE [LARGE SCALE GENOMIC DNA]</scope>
</reference>
<feature type="compositionally biased region" description="Polar residues" evidence="1">
    <location>
        <begin position="16"/>
        <end position="25"/>
    </location>
</feature>
<dbReference type="EMBL" id="BMAT01004125">
    <property type="protein sequence ID" value="GFR68497.1"/>
    <property type="molecule type" value="Genomic_DNA"/>
</dbReference>
<organism evidence="2 3">
    <name type="scientific">Elysia marginata</name>
    <dbReference type="NCBI Taxonomy" id="1093978"/>
    <lineage>
        <taxon>Eukaryota</taxon>
        <taxon>Metazoa</taxon>
        <taxon>Spiralia</taxon>
        <taxon>Lophotrochozoa</taxon>
        <taxon>Mollusca</taxon>
        <taxon>Gastropoda</taxon>
        <taxon>Heterobranchia</taxon>
        <taxon>Euthyneura</taxon>
        <taxon>Panpulmonata</taxon>
        <taxon>Sacoglossa</taxon>
        <taxon>Placobranchoidea</taxon>
        <taxon>Plakobranchidae</taxon>
        <taxon>Elysia</taxon>
    </lineage>
</organism>
<gene>
    <name evidence="2" type="ORF">ElyMa_002022200</name>
</gene>
<sequence length="69" mass="7473">MQANRDDYELQPGRSDCSQPDTGESPSPIMEEHSSENLGLDVKSARRGTPDSHGSHVVGGNLACYRCLI</sequence>
<dbReference type="Proteomes" id="UP000762676">
    <property type="component" value="Unassembled WGS sequence"/>
</dbReference>